<dbReference type="PANTHER" id="PTHR33324:SF2">
    <property type="entry name" value="MYB_SANT-LIKE DNA-BINDING DOMAIN-CONTAINING PROTEIN"/>
    <property type="match status" value="1"/>
</dbReference>
<dbReference type="EMBL" id="VDEP01000307">
    <property type="protein sequence ID" value="KAA1107841.1"/>
    <property type="molecule type" value="Genomic_DNA"/>
</dbReference>
<sequence length="190" mass="19993">MANCGITHQDNKGIQTKIQELQINSYSKASDFLRNTGSGLQEEDIANGTKTLENTFYILTLVCIQGDFLTNRPSRGHDCAATTYRPDGRPYNGHGVISASTDRTPVGPPGDPCTAAAPSHELTGAAPPSTPSNASIRRHQARGRQESDEADNGASAAASPDGAVIGRPGAETAGAPSGRPTLFRFARLFK</sequence>
<reference evidence="2 3" key="1">
    <citation type="submission" date="2019-05" db="EMBL/GenBank/DDBJ databases">
        <title>Emergence of the Ug99 lineage of the wheat stem rust pathogen through somatic hybridization.</title>
        <authorList>
            <person name="Li F."/>
            <person name="Upadhyaya N.M."/>
            <person name="Sperschneider J."/>
            <person name="Matny O."/>
            <person name="Nguyen-Phuc H."/>
            <person name="Mago R."/>
            <person name="Raley C."/>
            <person name="Miller M.E."/>
            <person name="Silverstein K.A.T."/>
            <person name="Henningsen E."/>
            <person name="Hirsch C.D."/>
            <person name="Visser B."/>
            <person name="Pretorius Z.A."/>
            <person name="Steffenson B.J."/>
            <person name="Schwessinger B."/>
            <person name="Dodds P.N."/>
            <person name="Figueroa M."/>
        </authorList>
    </citation>
    <scope>NUCLEOTIDE SEQUENCE [LARGE SCALE GENOMIC DNA]</scope>
    <source>
        <strain evidence="2 3">Ug99</strain>
    </source>
</reference>
<dbReference type="Proteomes" id="UP000325313">
    <property type="component" value="Unassembled WGS sequence"/>
</dbReference>
<gene>
    <name evidence="2" type="ORF">PGTUg99_026337</name>
</gene>
<evidence type="ECO:0000313" key="2">
    <source>
        <dbReference type="EMBL" id="KAA1107841.1"/>
    </source>
</evidence>
<feature type="region of interest" description="Disordered" evidence="1">
    <location>
        <begin position="74"/>
        <end position="179"/>
    </location>
</feature>
<accession>A0A5B0Q3R8</accession>
<name>A0A5B0Q3R8_PUCGR</name>
<dbReference type="AlphaFoldDB" id="A0A5B0Q3R8"/>
<organism evidence="2 3">
    <name type="scientific">Puccinia graminis f. sp. tritici</name>
    <dbReference type="NCBI Taxonomy" id="56615"/>
    <lineage>
        <taxon>Eukaryota</taxon>
        <taxon>Fungi</taxon>
        <taxon>Dikarya</taxon>
        <taxon>Basidiomycota</taxon>
        <taxon>Pucciniomycotina</taxon>
        <taxon>Pucciniomycetes</taxon>
        <taxon>Pucciniales</taxon>
        <taxon>Pucciniaceae</taxon>
        <taxon>Puccinia</taxon>
    </lineage>
</organism>
<evidence type="ECO:0000256" key="1">
    <source>
        <dbReference type="SAM" id="MobiDB-lite"/>
    </source>
</evidence>
<protein>
    <submittedName>
        <fullName evidence="2">Uncharacterized protein</fullName>
    </submittedName>
</protein>
<evidence type="ECO:0000313" key="3">
    <source>
        <dbReference type="Proteomes" id="UP000325313"/>
    </source>
</evidence>
<comment type="caution">
    <text evidence="2">The sequence shown here is derived from an EMBL/GenBank/DDBJ whole genome shotgun (WGS) entry which is preliminary data.</text>
</comment>
<dbReference type="PANTHER" id="PTHR33324">
    <property type="entry name" value="EXPRESSED PROTEIN"/>
    <property type="match status" value="1"/>
</dbReference>
<proteinExistence type="predicted"/>